<sequence>MAGARSDIGSPSSSDDESVAGSGGGAPLYAWSPERCALLSQKNPALGFHVNSAGTRSDEATDESLSAAAGSAFGSEKEEPETPSDHAVQISEPVKPRRSFSRSALRPTTDNLAGSSATSAAAIPPSLSLSAYPGPGDASAQRLPTLSLYAPASSSASGTLDRSSIPGSTTHSFISAMQAMTLHAAEDNLHPSQKAHREQTCKLQARVWGLRQGMYRQNSIPHDFLLSFDYDVQELMNNTVKMNQAVDQLAAELKKDPDECERIPGLEATIRGLESDLKDWKDRALNAEKTLAGIAGRADEDMKTIQFLKEQLRQNEMARTILQEQVNGKRNLWLNVHSNPEERAAILDTLARSSTPLSGQTFAMTTDHPYAPSLKGPASLRSSSTHVTHVTHSGSIDRSGTASPGAANPAAFHHSATGQLAGPLVRGRPPFHQALPHSHSVPAVYHAQPNQNHQRCLSNTTAASGRSAAGYALRPPSGPRRNTRVGPVVTETGSPKERKRSTPHSLVRAVGLEDSNCLEWADEFQSLFALVYGFCASYFHELPTLDDDWKRQLQSEANGQLWDYICKICRTHQEQEPGDHAMRLLKDRDSRPYLMQRLILQHILIFICSYEGWKDYSEDADDEMEKLEEELKKMDSSKTYDRQVIIDRRAQLVADMAEGPNAAAFKNYKLTQHHQYLKTMVAPFLARRKVPNVTNEAFYDLFTITTAAWDLSAKLLRSRLTFQYSWGDAGARFSAETHEPLDCTVDRLTLQYEHCRLRFCATPAVTMRNDQGMTIDTKNILKAGVLVMGF</sequence>
<evidence type="ECO:0000313" key="3">
    <source>
        <dbReference type="EMBL" id="AEO61376.1"/>
    </source>
</evidence>
<dbReference type="HOGENOM" id="CLU_389789_0_0_1"/>
<feature type="coiled-coil region" evidence="1">
    <location>
        <begin position="232"/>
        <end position="325"/>
    </location>
</feature>
<protein>
    <submittedName>
        <fullName evidence="3">Uncharacterized protein</fullName>
    </submittedName>
</protein>
<feature type="coiled-coil region" evidence="1">
    <location>
        <begin position="610"/>
        <end position="637"/>
    </location>
</feature>
<feature type="compositionally biased region" description="Low complexity" evidence="2">
    <location>
        <begin position="63"/>
        <end position="74"/>
    </location>
</feature>
<dbReference type="OMA" id="EFSKVRC"/>
<dbReference type="VEuPathDB" id="FungiDB:MYCTH_58223"/>
<feature type="region of interest" description="Disordered" evidence="2">
    <location>
        <begin position="1"/>
        <end position="26"/>
    </location>
</feature>
<dbReference type="AlphaFoldDB" id="G2QP63"/>
<feature type="compositionally biased region" description="Low complexity" evidence="2">
    <location>
        <begin position="382"/>
        <end position="393"/>
    </location>
</feature>
<feature type="region of interest" description="Disordered" evidence="2">
    <location>
        <begin position="47"/>
        <end position="119"/>
    </location>
</feature>
<dbReference type="OrthoDB" id="4203839at2759"/>
<keyword evidence="4" id="KW-1185">Reference proteome</keyword>
<dbReference type="KEGG" id="mtm:MYCTH_58223"/>
<dbReference type="EMBL" id="CP003008">
    <property type="protein sequence ID" value="AEO61376.1"/>
    <property type="molecule type" value="Genomic_DNA"/>
</dbReference>
<dbReference type="RefSeq" id="XP_003666621.1">
    <property type="nucleotide sequence ID" value="XM_003666573.1"/>
</dbReference>
<dbReference type="InParanoid" id="G2QP63"/>
<organism evidence="3 4">
    <name type="scientific">Thermothelomyces thermophilus (strain ATCC 42464 / BCRC 31852 / DSM 1799)</name>
    <name type="common">Sporotrichum thermophile</name>
    <dbReference type="NCBI Taxonomy" id="573729"/>
    <lineage>
        <taxon>Eukaryota</taxon>
        <taxon>Fungi</taxon>
        <taxon>Dikarya</taxon>
        <taxon>Ascomycota</taxon>
        <taxon>Pezizomycotina</taxon>
        <taxon>Sordariomycetes</taxon>
        <taxon>Sordariomycetidae</taxon>
        <taxon>Sordariales</taxon>
        <taxon>Chaetomiaceae</taxon>
        <taxon>Thermothelomyces</taxon>
    </lineage>
</organism>
<reference evidence="3 4" key="1">
    <citation type="journal article" date="2011" name="Nat. Biotechnol.">
        <title>Comparative genomic analysis of the thermophilic biomass-degrading fungi Myceliophthora thermophila and Thielavia terrestris.</title>
        <authorList>
            <person name="Berka R.M."/>
            <person name="Grigoriev I.V."/>
            <person name="Otillar R."/>
            <person name="Salamov A."/>
            <person name="Grimwood J."/>
            <person name="Reid I."/>
            <person name="Ishmael N."/>
            <person name="John T."/>
            <person name="Darmond C."/>
            <person name="Moisan M.-C."/>
            <person name="Henrissat B."/>
            <person name="Coutinho P.M."/>
            <person name="Lombard V."/>
            <person name="Natvig D.O."/>
            <person name="Lindquist E."/>
            <person name="Schmutz J."/>
            <person name="Lucas S."/>
            <person name="Harris P."/>
            <person name="Powlowski J."/>
            <person name="Bellemare A."/>
            <person name="Taylor D."/>
            <person name="Butler G."/>
            <person name="de Vries R.P."/>
            <person name="Allijn I.E."/>
            <person name="van den Brink J."/>
            <person name="Ushinsky S."/>
            <person name="Storms R."/>
            <person name="Powell A.J."/>
            <person name="Paulsen I.T."/>
            <person name="Elbourne L.D.H."/>
            <person name="Baker S.E."/>
            <person name="Magnuson J."/>
            <person name="LaBoissiere S."/>
            <person name="Clutterbuck A.J."/>
            <person name="Martinez D."/>
            <person name="Wogulis M."/>
            <person name="de Leon A.L."/>
            <person name="Rey M.W."/>
            <person name="Tsang A."/>
        </authorList>
    </citation>
    <scope>NUCLEOTIDE SEQUENCE [LARGE SCALE GENOMIC DNA]</scope>
    <source>
        <strain evidence="4">ATCC 42464 / BCRC 31852 / DSM 1799</strain>
    </source>
</reference>
<evidence type="ECO:0000256" key="2">
    <source>
        <dbReference type="SAM" id="MobiDB-lite"/>
    </source>
</evidence>
<feature type="region of interest" description="Disordered" evidence="2">
    <location>
        <begin position="467"/>
        <end position="502"/>
    </location>
</feature>
<keyword evidence="1" id="KW-0175">Coiled coil</keyword>
<accession>G2QP63</accession>
<evidence type="ECO:0000313" key="4">
    <source>
        <dbReference type="Proteomes" id="UP000007322"/>
    </source>
</evidence>
<evidence type="ECO:0000256" key="1">
    <source>
        <dbReference type="SAM" id="Coils"/>
    </source>
</evidence>
<dbReference type="Proteomes" id="UP000007322">
    <property type="component" value="Chromosome 7"/>
</dbReference>
<name>G2QP63_THET4</name>
<feature type="region of interest" description="Disordered" evidence="2">
    <location>
        <begin position="376"/>
        <end position="411"/>
    </location>
</feature>
<dbReference type="eggNOG" id="ENOG502T05Z">
    <property type="taxonomic scope" value="Eukaryota"/>
</dbReference>
<dbReference type="GeneID" id="11506672"/>
<gene>
    <name evidence="3" type="ORF">MYCTH_58223</name>
</gene>
<proteinExistence type="predicted"/>